<dbReference type="Proteomes" id="UP000183015">
    <property type="component" value="Unassembled WGS sequence"/>
</dbReference>
<keyword evidence="2" id="KW-1185">Reference proteome</keyword>
<sequence>MRRIGTRQCPFRPLCSLAMSLFGRRPRLTPELNDHQLSKLTKKLTAHGFSGQLELTAAASAYAPLVDRLLRDVGTDWDRRCHRLSVLAGTVPRTVAQAWLRQRPKDASLILLSAWMDLLQGRREGALHDPGALIARCHQAIEARPDDPTPWTVLLGTLRTLWRPQAEVFPVWREIVARDRWHRAAHLEMLGYLSPEECGSHPELLEFVDAARSRAPRQSPVAALELTMLVDRYEATVAAGGVASIGAERRWSRPLDAAVLDDAVTYWPRPGHLVHAAALADLNLLAYALVRAERLRDAAGVFQAIGGAVTSWPWELSGDPLKEFTYWSDRSRDR</sequence>
<proteinExistence type="predicted"/>
<reference evidence="2" key="1">
    <citation type="submission" date="2016-10" db="EMBL/GenBank/DDBJ databases">
        <authorList>
            <person name="Varghese N."/>
        </authorList>
    </citation>
    <scope>NUCLEOTIDE SEQUENCE [LARGE SCALE GENOMIC DNA]</scope>
    <source>
        <strain evidence="2">DSM 45096 / BCRC 16803 / CGMCC 4.1857 / CIP 109030 / JCM 12277 / KCTC 19219 / NBRC 100920 / 33214</strain>
    </source>
</reference>
<dbReference type="eggNOG" id="ENOG5032YW5">
    <property type="taxonomic scope" value="Bacteria"/>
</dbReference>
<name>A0A1H7TRV6_STRJI</name>
<protein>
    <recommendedName>
        <fullName evidence="3">DUF4034 domain-containing protein</fullName>
    </recommendedName>
</protein>
<gene>
    <name evidence="1" type="ORF">SAMN05414137_114175</name>
</gene>
<dbReference type="STRING" id="235985.SAMN05414137_114175"/>
<dbReference type="AlphaFoldDB" id="A0A1H7TRV6"/>
<dbReference type="EMBL" id="FOAZ01000014">
    <property type="protein sequence ID" value="SEL87652.1"/>
    <property type="molecule type" value="Genomic_DNA"/>
</dbReference>
<evidence type="ECO:0000313" key="1">
    <source>
        <dbReference type="EMBL" id="SEL87652.1"/>
    </source>
</evidence>
<organism evidence="1 2">
    <name type="scientific">Streptacidiphilus jiangxiensis</name>
    <dbReference type="NCBI Taxonomy" id="235985"/>
    <lineage>
        <taxon>Bacteria</taxon>
        <taxon>Bacillati</taxon>
        <taxon>Actinomycetota</taxon>
        <taxon>Actinomycetes</taxon>
        <taxon>Kitasatosporales</taxon>
        <taxon>Streptomycetaceae</taxon>
        <taxon>Streptacidiphilus</taxon>
    </lineage>
</organism>
<evidence type="ECO:0000313" key="2">
    <source>
        <dbReference type="Proteomes" id="UP000183015"/>
    </source>
</evidence>
<accession>A0A1H7TRV6</accession>
<evidence type="ECO:0008006" key="3">
    <source>
        <dbReference type="Google" id="ProtNLM"/>
    </source>
</evidence>